<dbReference type="GO" id="GO:2000045">
    <property type="term" value="P:regulation of G1/S transition of mitotic cell cycle"/>
    <property type="evidence" value="ECO:0007669"/>
    <property type="project" value="TreeGrafter"/>
</dbReference>
<dbReference type="InterPro" id="IPR003185">
    <property type="entry name" value="Proteasome_activ_PA28_N"/>
</dbReference>
<dbReference type="SUPFAM" id="SSF47216">
    <property type="entry name" value="Proteasome activator"/>
    <property type="match status" value="1"/>
</dbReference>
<dbReference type="FunFam" id="1.20.120.180:FF:000001">
    <property type="entry name" value="Proteasome activator complex subunit 3"/>
    <property type="match status" value="1"/>
</dbReference>
<dbReference type="Gene3D" id="1.20.120.180">
    <property type="entry name" value="Proteasome activator pa28, C-terminal domain"/>
    <property type="match status" value="1"/>
</dbReference>
<reference evidence="6" key="1">
    <citation type="submission" date="2025-08" db="UniProtKB">
        <authorList>
            <consortium name="RefSeq"/>
        </authorList>
    </citation>
    <scope>IDENTIFICATION</scope>
    <source>
        <tissue evidence="6">Gonad</tissue>
    </source>
</reference>
<dbReference type="OrthoDB" id="6591885at2759"/>
<dbReference type="GO" id="GO:0005737">
    <property type="term" value="C:cytoplasm"/>
    <property type="evidence" value="ECO:0007669"/>
    <property type="project" value="TreeGrafter"/>
</dbReference>
<evidence type="ECO:0000313" key="6">
    <source>
        <dbReference type="RefSeq" id="XP_019630503.1"/>
    </source>
</evidence>
<feature type="domain" description="Proteasome activator PA28 C-terminal" evidence="4">
    <location>
        <begin position="104"/>
        <end position="246"/>
    </location>
</feature>
<protein>
    <submittedName>
        <fullName evidence="6">Proteasome activator complex subunit 3-like isoform X1</fullName>
    </submittedName>
</protein>
<gene>
    <name evidence="6" type="primary">LOC109474604</name>
</gene>
<evidence type="ECO:0000259" key="4">
    <source>
        <dbReference type="Pfam" id="PF02252"/>
    </source>
</evidence>
<dbReference type="PANTHER" id="PTHR10660:SF2">
    <property type="entry name" value="LD45860P"/>
    <property type="match status" value="1"/>
</dbReference>
<proteinExistence type="inferred from homology"/>
<dbReference type="GO" id="GO:0061133">
    <property type="term" value="F:endopeptidase activator activity"/>
    <property type="evidence" value="ECO:0007669"/>
    <property type="project" value="TreeGrafter"/>
</dbReference>
<keyword evidence="2" id="KW-0647">Proteasome</keyword>
<evidence type="ECO:0000256" key="1">
    <source>
        <dbReference type="ARBA" id="ARBA00005883"/>
    </source>
</evidence>
<dbReference type="InterPro" id="IPR036252">
    <property type="entry name" value="Proteasome_activ_sf"/>
</dbReference>
<dbReference type="Proteomes" id="UP000515135">
    <property type="component" value="Unplaced"/>
</dbReference>
<dbReference type="AlphaFoldDB" id="A0A6P4Z1T5"/>
<dbReference type="GO" id="GO:0061136">
    <property type="term" value="P:regulation of proteasomal protein catabolic process"/>
    <property type="evidence" value="ECO:0007669"/>
    <property type="project" value="TreeGrafter"/>
</dbReference>
<sequence>MSFCKDDKVKDFKEHFCKEAETIVTDDFPKKIIQLDELLKSDMFQCDDLTQMHMDLNVPIPDPVLVNSHQSDAKRRKLDHSLDDIQGELTIQGTKVYLNPAGKVTCNTKLTKIIEVMKPEIRTLVEKCNMLKMWVQLLIPRIEDGNNFGVSIQEDTLGELRQYESEAAAYLDQISRYFITRGKLVSKVAKYPHVEDYRRAVEEMDEKEFISLRLVCCELRNSYAALHDLIVKNIEKIKMPRTNNTESLY</sequence>
<dbReference type="InterPro" id="IPR009077">
    <property type="entry name" value="Proteasome_activ_PA28"/>
</dbReference>
<feature type="domain" description="Proteasome activator PA28 N-terminal" evidence="3">
    <location>
        <begin position="6"/>
        <end position="63"/>
    </location>
</feature>
<dbReference type="PANTHER" id="PTHR10660">
    <property type="entry name" value="PROTEASOME REGULATOR PA28"/>
    <property type="match status" value="1"/>
</dbReference>
<accession>A0A6P4Z1T5</accession>
<dbReference type="GeneID" id="109474604"/>
<keyword evidence="5" id="KW-1185">Reference proteome</keyword>
<dbReference type="GO" id="GO:0005654">
    <property type="term" value="C:nucleoplasm"/>
    <property type="evidence" value="ECO:0007669"/>
    <property type="project" value="TreeGrafter"/>
</dbReference>
<dbReference type="RefSeq" id="XP_019630503.1">
    <property type="nucleotide sequence ID" value="XM_019774944.1"/>
</dbReference>
<dbReference type="Pfam" id="PF02252">
    <property type="entry name" value="PA28_C"/>
    <property type="match status" value="1"/>
</dbReference>
<organism evidence="5 6">
    <name type="scientific">Branchiostoma belcheri</name>
    <name type="common">Amphioxus</name>
    <dbReference type="NCBI Taxonomy" id="7741"/>
    <lineage>
        <taxon>Eukaryota</taxon>
        <taxon>Metazoa</taxon>
        <taxon>Chordata</taxon>
        <taxon>Cephalochordata</taxon>
        <taxon>Leptocardii</taxon>
        <taxon>Amphioxiformes</taxon>
        <taxon>Branchiostomatidae</taxon>
        <taxon>Branchiostoma</taxon>
    </lineage>
</organism>
<dbReference type="KEGG" id="bbel:109474604"/>
<evidence type="ECO:0000259" key="3">
    <source>
        <dbReference type="Pfam" id="PF02251"/>
    </source>
</evidence>
<comment type="similarity">
    <text evidence="1">Belongs to the PA28 family.</text>
</comment>
<dbReference type="Gene3D" id="1.20.5.120">
    <property type="entry name" value="Proteasome activator pa28, N-terminal domain"/>
    <property type="match status" value="1"/>
</dbReference>
<dbReference type="InterPro" id="IPR003186">
    <property type="entry name" value="PA28_C"/>
</dbReference>
<dbReference type="Pfam" id="PF02251">
    <property type="entry name" value="PA28_N"/>
    <property type="match status" value="1"/>
</dbReference>
<name>A0A6P4Z1T5_BRABE</name>
<dbReference type="InterPro" id="IPR036997">
    <property type="entry name" value="PA28_C_sf"/>
</dbReference>
<dbReference type="GO" id="GO:0008537">
    <property type="term" value="C:proteasome activator complex"/>
    <property type="evidence" value="ECO:0007669"/>
    <property type="project" value="InterPro"/>
</dbReference>
<evidence type="ECO:0000256" key="2">
    <source>
        <dbReference type="ARBA" id="ARBA00022942"/>
    </source>
</evidence>
<evidence type="ECO:0000313" key="5">
    <source>
        <dbReference type="Proteomes" id="UP000515135"/>
    </source>
</evidence>
<dbReference type="InterPro" id="IPR036996">
    <property type="entry name" value="PA28_N_sf"/>
</dbReference>